<gene>
    <name evidence="3" type="ORF">PTSG_11457</name>
</gene>
<keyword evidence="4" id="KW-1185">Reference proteome</keyword>
<accession>F2UTI0</accession>
<feature type="region of interest" description="Disordered" evidence="1">
    <location>
        <begin position="268"/>
        <end position="287"/>
    </location>
</feature>
<name>F2UTI0_SALR5</name>
<dbReference type="KEGG" id="sre:PTSG_11457"/>
<dbReference type="Proteomes" id="UP000007799">
    <property type="component" value="Unassembled WGS sequence"/>
</dbReference>
<proteinExistence type="predicted"/>
<dbReference type="RefSeq" id="XP_004987525.1">
    <property type="nucleotide sequence ID" value="XM_004987468.1"/>
</dbReference>
<dbReference type="GeneID" id="16068043"/>
<feature type="non-terminal residue" evidence="3">
    <location>
        <position position="539"/>
    </location>
</feature>
<keyword evidence="2" id="KW-1133">Transmembrane helix</keyword>
<feature type="transmembrane region" description="Helical" evidence="2">
    <location>
        <begin position="408"/>
        <end position="431"/>
    </location>
</feature>
<feature type="transmembrane region" description="Helical" evidence="2">
    <location>
        <begin position="464"/>
        <end position="481"/>
    </location>
</feature>
<protein>
    <submittedName>
        <fullName evidence="3">Uncharacterized protein</fullName>
    </submittedName>
</protein>
<keyword evidence="2" id="KW-0472">Membrane</keyword>
<dbReference type="eggNOG" id="ENOG502S7VP">
    <property type="taxonomic scope" value="Eukaryota"/>
</dbReference>
<dbReference type="EMBL" id="GL833044">
    <property type="protein sequence ID" value="EGD83702.1"/>
    <property type="molecule type" value="Genomic_DNA"/>
</dbReference>
<dbReference type="AlphaFoldDB" id="F2UTI0"/>
<feature type="transmembrane region" description="Helical" evidence="2">
    <location>
        <begin position="438"/>
        <end position="458"/>
    </location>
</feature>
<evidence type="ECO:0000313" key="4">
    <source>
        <dbReference type="Proteomes" id="UP000007799"/>
    </source>
</evidence>
<evidence type="ECO:0000256" key="2">
    <source>
        <dbReference type="SAM" id="Phobius"/>
    </source>
</evidence>
<evidence type="ECO:0000313" key="3">
    <source>
        <dbReference type="EMBL" id="EGD83702.1"/>
    </source>
</evidence>
<reference evidence="3" key="1">
    <citation type="submission" date="2009-08" db="EMBL/GenBank/DDBJ databases">
        <title>Annotation of Salpingoeca rosetta.</title>
        <authorList>
            <consortium name="The Broad Institute Genome Sequencing Platform"/>
            <person name="Russ C."/>
            <person name="Cuomo C."/>
            <person name="Burger G."/>
            <person name="Gray M.W."/>
            <person name="Holland P.W.H."/>
            <person name="King N."/>
            <person name="Lang F.B.F."/>
            <person name="Roger A.J."/>
            <person name="Ruiz-Trillo I."/>
            <person name="Young S.K."/>
            <person name="Zeng Q."/>
            <person name="Gargeya S."/>
            <person name="Alvarado L."/>
            <person name="Berlin A."/>
            <person name="Chapman S.B."/>
            <person name="Chen Z."/>
            <person name="Freedman E."/>
            <person name="Gellesch M."/>
            <person name="Goldberg J."/>
            <person name="Griggs A."/>
            <person name="Gujja S."/>
            <person name="Heilman E."/>
            <person name="Heiman D."/>
            <person name="Howarth C."/>
            <person name="Mehta T."/>
            <person name="Neiman D."/>
            <person name="Pearson M."/>
            <person name="Roberts A."/>
            <person name="Saif S."/>
            <person name="Shea T."/>
            <person name="Shenoy N."/>
            <person name="Sisk P."/>
            <person name="Stolte C."/>
            <person name="Sykes S."/>
            <person name="White J."/>
            <person name="Yandava C."/>
            <person name="Haas B."/>
            <person name="Nusbaum C."/>
            <person name="Birren B."/>
        </authorList>
    </citation>
    <scope>NUCLEOTIDE SEQUENCE [LARGE SCALE GENOMIC DNA]</scope>
    <source>
        <strain evidence="3">ATCC 50818</strain>
    </source>
</reference>
<keyword evidence="2" id="KW-0812">Transmembrane</keyword>
<sequence length="539" mass="55308">MKRLRIALIGSSGGGVGNVGREAQDVVQCVEQELRRCDMHLVSLLLVMTDQPFDSVAKATPPTAGTHAVMTNHCEEDMPQQQAADALHAALLWELETDAKHPSSAATVPPPLPSTNPTAVCTYRGALAQANERARQADAALARHIAAGHIDAVITLSSDPLNVNSRTIKACIQARVPVVGTGGTSVSEITLAGARVIGMSGGSVATTPLTLAASNTSALAAHFGRVYTPPVRVRLAAYHSVLDATLPIVLGISLVCVLVTTPALLQPHQEHQHQHQHQQPQQDNSGFEAAHGLDDIMPAIAHINFQQVMALIARATNSAAAALTMAPTVAAGVLTATQHRYVGVEAILACIVACACGPDNLAAGVVSAALVCALLPRVSAVLARLGCPATATAITACPITGVAAGTTAAFISAITAAVVLQWPLGATLAFARGPTAQALLFSPLAAAGIVGAAVGVFTRYAANVGWYHYFILPLILLEMQGRQQLLLRGIGDGGGGAAAASVDGVGADAFVVAITRILDALVIRSSGEQGVDSARDGYD</sequence>
<dbReference type="InParanoid" id="F2UTI0"/>
<organism evidence="4">
    <name type="scientific">Salpingoeca rosetta (strain ATCC 50818 / BSB-021)</name>
    <dbReference type="NCBI Taxonomy" id="946362"/>
    <lineage>
        <taxon>Eukaryota</taxon>
        <taxon>Choanoflagellata</taxon>
        <taxon>Craspedida</taxon>
        <taxon>Salpingoecidae</taxon>
        <taxon>Salpingoeca</taxon>
    </lineage>
</organism>
<evidence type="ECO:0000256" key="1">
    <source>
        <dbReference type="SAM" id="MobiDB-lite"/>
    </source>
</evidence>